<dbReference type="EMBL" id="KM236242">
    <property type="protein sequence ID" value="AIX12394.1"/>
    <property type="molecule type" value="Genomic_DNA"/>
</dbReference>
<dbReference type="GeneID" id="24724572"/>
<reference evidence="1 2" key="1">
    <citation type="journal article" date="2015" name="Genome Announc.">
        <title>Complete Genome Sequence of Enterotoxigenic Escherichia coli N4-Like Podophage Pollock.</title>
        <authorList>
            <person name="Patel R.S."/>
            <person name="Lessor L.E."/>
            <person name="Hernandez A.C."/>
            <person name="Kuty Everett G.F."/>
        </authorList>
    </citation>
    <scope>NUCLEOTIDE SEQUENCE [LARGE SCALE GENOMIC DNA]</scope>
</reference>
<keyword evidence="2" id="KW-1185">Reference proteome</keyword>
<organism evidence="1 2">
    <name type="scientific">Escherichia phage Pollock</name>
    <dbReference type="NCBI Taxonomy" id="1540097"/>
    <lineage>
        <taxon>Viruses</taxon>
        <taxon>Duplodnaviria</taxon>
        <taxon>Heunggongvirae</taxon>
        <taxon>Uroviricota</taxon>
        <taxon>Caudoviricetes</taxon>
        <taxon>Schitoviridae</taxon>
        <taxon>Humphriesvirinae</taxon>
        <taxon>Pollockvirus</taxon>
        <taxon>Pollockvirus pollock</taxon>
    </lineage>
</organism>
<gene>
    <name evidence="1" type="ORF">CPT_Pollock35</name>
</gene>
<protein>
    <submittedName>
        <fullName evidence="1">Uncharacterized protein</fullName>
    </submittedName>
</protein>
<evidence type="ECO:0000313" key="2">
    <source>
        <dbReference type="Proteomes" id="UP000030324"/>
    </source>
</evidence>
<dbReference type="KEGG" id="vg:24724572"/>
<evidence type="ECO:0000313" key="1">
    <source>
        <dbReference type="EMBL" id="AIX12394.1"/>
    </source>
</evidence>
<accession>A0A0A0YPV8</accession>
<dbReference type="Proteomes" id="UP000030324">
    <property type="component" value="Segment"/>
</dbReference>
<dbReference type="RefSeq" id="YP_009152136.1">
    <property type="nucleotide sequence ID" value="NC_027381.1"/>
</dbReference>
<name>A0A0A0YPV8_9CAUD</name>
<sequence length="134" mass="15326">MFNIHKAVRDAANSMYPKKIKMEVPSNLPLSNNRCHYNAVQAVKNNLAAGILEVVIIYKNDCTVHYVNVLPNGTCVDFTLGVMCINDDYRFIRHVSPNEYDTINKTLKNAKDKLYASTPWYIQKLIKLSGKDWC</sequence>
<dbReference type="OrthoDB" id="25741at10239"/>
<proteinExistence type="predicted"/>